<dbReference type="GO" id="GO:0005886">
    <property type="term" value="C:plasma membrane"/>
    <property type="evidence" value="ECO:0007669"/>
    <property type="project" value="UniProtKB-SubCell"/>
</dbReference>
<dbReference type="EMBL" id="JACOPO010000002">
    <property type="protein sequence ID" value="MBC5722117.1"/>
    <property type="molecule type" value="Genomic_DNA"/>
</dbReference>
<sequence>MSMIPYILEAEFFLRIVLASVCGILIGFERSKRLKEAGVRTHCMVACGAALMMIVSKYGFADLVQEAGVYLYGTKGADASRIASQVVSGVGFLGAGVIFRTGVSIKGLTTAAGLWTTSAVGLALGAGMYIIGITGTLLIVLEQFLMHRFHFGNDAYTMQEIKVRFRDSLEFRDYLFRLLQERGGSICNCAVNKTGDGDVAYTLTVRVKEPISAQELQGLMDRHEQISSFSV</sequence>
<proteinExistence type="inferred from homology"/>
<keyword evidence="5 7" id="KW-1133">Transmembrane helix</keyword>
<protein>
    <submittedName>
        <fullName evidence="9">MgtC/SapB family protein</fullName>
    </submittedName>
</protein>
<evidence type="ECO:0000256" key="6">
    <source>
        <dbReference type="ARBA" id="ARBA00023136"/>
    </source>
</evidence>
<evidence type="ECO:0000313" key="10">
    <source>
        <dbReference type="Proteomes" id="UP000628736"/>
    </source>
</evidence>
<gene>
    <name evidence="9" type="ORF">H8S11_04715</name>
</gene>
<evidence type="ECO:0000259" key="8">
    <source>
        <dbReference type="Pfam" id="PF02308"/>
    </source>
</evidence>
<evidence type="ECO:0000256" key="4">
    <source>
        <dbReference type="ARBA" id="ARBA00022692"/>
    </source>
</evidence>
<name>A0A8J6J8Y6_9FIRM</name>
<evidence type="ECO:0000256" key="5">
    <source>
        <dbReference type="ARBA" id="ARBA00022989"/>
    </source>
</evidence>
<dbReference type="Proteomes" id="UP000628736">
    <property type="component" value="Unassembled WGS sequence"/>
</dbReference>
<keyword evidence="6 7" id="KW-0472">Membrane</keyword>
<evidence type="ECO:0000256" key="7">
    <source>
        <dbReference type="SAM" id="Phobius"/>
    </source>
</evidence>
<keyword evidence="10" id="KW-1185">Reference proteome</keyword>
<comment type="similarity">
    <text evidence="2">Belongs to the MgtC/SapB family.</text>
</comment>
<dbReference type="Pfam" id="PF02308">
    <property type="entry name" value="MgtC"/>
    <property type="match status" value="1"/>
</dbReference>
<dbReference type="PRINTS" id="PR01837">
    <property type="entry name" value="MGTCSAPBPROT"/>
</dbReference>
<feature type="transmembrane region" description="Helical" evidence="7">
    <location>
        <begin position="12"/>
        <end position="29"/>
    </location>
</feature>
<accession>A0A8J6J8Y6</accession>
<reference evidence="9" key="1">
    <citation type="submission" date="2020-08" db="EMBL/GenBank/DDBJ databases">
        <title>Genome public.</title>
        <authorList>
            <person name="Liu C."/>
            <person name="Sun Q."/>
        </authorList>
    </citation>
    <scope>NUCLEOTIDE SEQUENCE</scope>
    <source>
        <strain evidence="9">NSJ-23</strain>
    </source>
</reference>
<evidence type="ECO:0000256" key="2">
    <source>
        <dbReference type="ARBA" id="ARBA00009298"/>
    </source>
</evidence>
<evidence type="ECO:0000256" key="1">
    <source>
        <dbReference type="ARBA" id="ARBA00004651"/>
    </source>
</evidence>
<organism evidence="9 10">
    <name type="scientific">Flintibacter hominis</name>
    <dbReference type="NCBI Taxonomy" id="2763048"/>
    <lineage>
        <taxon>Bacteria</taxon>
        <taxon>Bacillati</taxon>
        <taxon>Bacillota</taxon>
        <taxon>Clostridia</taxon>
        <taxon>Eubacteriales</taxon>
        <taxon>Flintibacter</taxon>
    </lineage>
</organism>
<dbReference type="InterPro" id="IPR049177">
    <property type="entry name" value="MgtC_SapB_SrpB_YhiD_N"/>
</dbReference>
<keyword evidence="4 7" id="KW-0812">Transmembrane</keyword>
<dbReference type="AlphaFoldDB" id="A0A8J6J8Y6"/>
<dbReference type="PANTHER" id="PTHR33778:SF1">
    <property type="entry name" value="MAGNESIUM TRANSPORTER YHID-RELATED"/>
    <property type="match status" value="1"/>
</dbReference>
<keyword evidence="3" id="KW-1003">Cell membrane</keyword>
<comment type="subcellular location">
    <subcellularLocation>
        <location evidence="1">Cell membrane</location>
        <topology evidence="1">Multi-pass membrane protein</topology>
    </subcellularLocation>
</comment>
<dbReference type="PANTHER" id="PTHR33778">
    <property type="entry name" value="PROTEIN MGTC"/>
    <property type="match status" value="1"/>
</dbReference>
<feature type="transmembrane region" description="Helical" evidence="7">
    <location>
        <begin position="41"/>
        <end position="60"/>
    </location>
</feature>
<evidence type="ECO:0000313" key="9">
    <source>
        <dbReference type="EMBL" id="MBC5722117.1"/>
    </source>
</evidence>
<evidence type="ECO:0000256" key="3">
    <source>
        <dbReference type="ARBA" id="ARBA00022475"/>
    </source>
</evidence>
<comment type="caution">
    <text evidence="9">The sequence shown here is derived from an EMBL/GenBank/DDBJ whole genome shotgun (WGS) entry which is preliminary data.</text>
</comment>
<feature type="domain" description="MgtC/SapB/SrpB/YhiD N-terminal" evidence="8">
    <location>
        <begin position="16"/>
        <end position="150"/>
    </location>
</feature>
<feature type="transmembrane region" description="Helical" evidence="7">
    <location>
        <begin position="119"/>
        <end position="141"/>
    </location>
</feature>
<dbReference type="InterPro" id="IPR003416">
    <property type="entry name" value="MgtC/SapB/SrpB/YhiD_fam"/>
</dbReference>